<sequence length="77" mass="8904">MLFPTDVYFETNKRDNVTSGVRRWSACEDYSIISPQFVIIRVWLIVLSLFFPITRVSSSYITHTHTHRGGGVTKLNK</sequence>
<feature type="transmembrane region" description="Helical" evidence="1">
    <location>
        <begin position="32"/>
        <end position="51"/>
    </location>
</feature>
<proteinExistence type="predicted"/>
<name>A0A386JB44_9VIRU</name>
<evidence type="ECO:0000313" key="2">
    <source>
        <dbReference type="EMBL" id="AYD68260.1"/>
    </source>
</evidence>
<protein>
    <submittedName>
        <fullName evidence="2">Uncharacterized protein</fullName>
    </submittedName>
</protein>
<evidence type="ECO:0000256" key="1">
    <source>
        <dbReference type="SAM" id="Phobius"/>
    </source>
</evidence>
<accession>A0A386JB44</accession>
<keyword evidence="1" id="KW-0472">Membrane</keyword>
<keyword evidence="1" id="KW-1133">Transmembrane helix</keyword>
<dbReference type="Proteomes" id="UP000316643">
    <property type="component" value="Genome"/>
</dbReference>
<keyword evidence="1" id="KW-0812">Transmembrane</keyword>
<dbReference type="EMBL" id="KU170628">
    <property type="protein sequence ID" value="AYD68260.1"/>
    <property type="molecule type" value="Genomic_DNA"/>
</dbReference>
<evidence type="ECO:0000313" key="3">
    <source>
        <dbReference type="Proteomes" id="UP000316643"/>
    </source>
</evidence>
<organism evidence="2 3">
    <name type="scientific">Heliothis virescens ascovirus 3h</name>
    <dbReference type="NCBI Taxonomy" id="1268039"/>
    <lineage>
        <taxon>Viruses</taxon>
        <taxon>Varidnaviria</taxon>
        <taxon>Bamfordvirae</taxon>
        <taxon>Nucleocytoviricota</taxon>
        <taxon>Megaviricetes</taxon>
        <taxon>Pimascovirales</taxon>
        <taxon>Pimascovirales incertae sedis</taxon>
        <taxon>Ascoviridae</taxon>
        <taxon>Ascovirus</taxon>
    </lineage>
</organism>
<reference evidence="2 3" key="1">
    <citation type="journal article" date="2017" name="Virol. Sin.">
        <title>Genome analysis of Heliothis virescens ascovirus 3h isolated from China.</title>
        <authorList>
            <person name="Huang G.H."/>
            <person name="Hou D.H."/>
            <person name="Wang M."/>
            <person name="Cheng X.W."/>
            <person name="Hu Z."/>
        </authorList>
    </citation>
    <scope>NUCLEOTIDE SEQUENCE [LARGE SCALE GENOMIC DNA]</scope>
    <source>
        <strain evidence="2">HvAV-3h</strain>
    </source>
</reference>